<dbReference type="InterPro" id="IPR001633">
    <property type="entry name" value="EAL_dom"/>
</dbReference>
<dbReference type="InterPro" id="IPR035965">
    <property type="entry name" value="PAS-like_dom_sf"/>
</dbReference>
<dbReference type="InterPro" id="IPR013655">
    <property type="entry name" value="PAS_fold_3"/>
</dbReference>
<dbReference type="SUPFAM" id="SSF141868">
    <property type="entry name" value="EAL domain-like"/>
    <property type="match status" value="2"/>
</dbReference>
<dbReference type="Proteomes" id="UP000095350">
    <property type="component" value="Unassembled WGS sequence"/>
</dbReference>
<dbReference type="Pfam" id="PF00563">
    <property type="entry name" value="EAL"/>
    <property type="match status" value="1"/>
</dbReference>
<gene>
    <name evidence="3" type="primary">cph2_4</name>
    <name evidence="3" type="ORF">ERS852572_01489</name>
</gene>
<protein>
    <submittedName>
        <fullName evidence="3">Bacteriophytochrome cph2</fullName>
    </submittedName>
</protein>
<dbReference type="PANTHER" id="PTHR33121">
    <property type="entry name" value="CYCLIC DI-GMP PHOSPHODIESTERASE PDEF"/>
    <property type="match status" value="1"/>
</dbReference>
<dbReference type="PROSITE" id="PS50887">
    <property type="entry name" value="GGDEF"/>
    <property type="match status" value="1"/>
</dbReference>
<feature type="domain" description="GGDEF" evidence="2">
    <location>
        <begin position="159"/>
        <end position="292"/>
    </location>
</feature>
<dbReference type="Gene3D" id="3.20.20.450">
    <property type="entry name" value="EAL domain"/>
    <property type="match status" value="1"/>
</dbReference>
<dbReference type="GO" id="GO:0071111">
    <property type="term" value="F:cyclic-guanylate-specific phosphodiesterase activity"/>
    <property type="evidence" value="ECO:0007669"/>
    <property type="project" value="InterPro"/>
</dbReference>
<dbReference type="SMART" id="SM00052">
    <property type="entry name" value="EAL"/>
    <property type="match status" value="1"/>
</dbReference>
<feature type="domain" description="EAL" evidence="1">
    <location>
        <begin position="301"/>
        <end position="582"/>
    </location>
</feature>
<dbReference type="InterPro" id="IPR050706">
    <property type="entry name" value="Cyclic-di-GMP_PDE-like"/>
</dbReference>
<dbReference type="SUPFAM" id="SSF55785">
    <property type="entry name" value="PYP-like sensor domain (PAS domain)"/>
    <property type="match status" value="1"/>
</dbReference>
<dbReference type="AlphaFoldDB" id="A0A173TG24"/>
<dbReference type="PROSITE" id="PS50883">
    <property type="entry name" value="EAL"/>
    <property type="match status" value="1"/>
</dbReference>
<dbReference type="Gene3D" id="3.30.450.20">
    <property type="entry name" value="PAS domain"/>
    <property type="match status" value="1"/>
</dbReference>
<dbReference type="PaxDb" id="166486-ERS852572_01489"/>
<dbReference type="Pfam" id="PF00990">
    <property type="entry name" value="GGDEF"/>
    <property type="match status" value="1"/>
</dbReference>
<proteinExistence type="predicted"/>
<dbReference type="CDD" id="cd01949">
    <property type="entry name" value="GGDEF"/>
    <property type="match status" value="1"/>
</dbReference>
<evidence type="ECO:0000313" key="3">
    <source>
        <dbReference type="EMBL" id="CUN00967.1"/>
    </source>
</evidence>
<sequence>MDPIMNSFSREQMEYIVELFNPCMDDYLYVFDLQKDCYKISKHATERFLLPGDNFDDAAKAHHTFVYSEDQSRLDDEFRRIMSGEIVFHNMHYRWLDRAGKPVWINCRGRVLNDADGKPHFLVGCINEIGQKQKADNVSGLLGESSLSAYVEQFEDGLPDGFFLRIGIDDFRDINGDFGMEYGDYILKSTADCIAENIKPSQRLYRILADEFMVVDFSGGDMEAATELYKNIRKSLDTFIEENGYKSVFTISAGAVDTAKTSGTYENIMKLSEYALNTAKDQGKNRCYIYMQEDYDVFLRKKQITRQLHHAVNHGFEGFETYYQPIVDTKTRRLVGAEALMRFSMPERCEDGETKKEAVCVGEDGHDADEKVHWERISPVEFIPLLEETGLIIPAGKWMLHQAISTCSRWQKYIPNFRININLSYVQVMKSRVLTEILTALRLYGLEPSAVGIELTESGYLDTNTHFQKLWDGLKKNGVLVILDDFGTGYSNLHCLGDLRPNYIKIDRSFTLKALNNQYEHDLMTQIITMTHKLDLTICVEGIETEDEFAKISELDPDYIQGFLFGKPQPAEEFYENLIKPAIAACGTHEVSAQSVS</sequence>
<reference evidence="3 4" key="1">
    <citation type="submission" date="2015-09" db="EMBL/GenBank/DDBJ databases">
        <authorList>
            <consortium name="Pathogen Informatics"/>
        </authorList>
    </citation>
    <scope>NUCLEOTIDE SEQUENCE [LARGE SCALE GENOMIC DNA]</scope>
    <source>
        <strain evidence="3 4">2789STDY5834960</strain>
    </source>
</reference>
<dbReference type="InterPro" id="IPR035919">
    <property type="entry name" value="EAL_sf"/>
</dbReference>
<name>A0A173TG24_9FIRM</name>
<organism evidence="3 4">
    <name type="scientific">Roseburia intestinalis</name>
    <dbReference type="NCBI Taxonomy" id="166486"/>
    <lineage>
        <taxon>Bacteria</taxon>
        <taxon>Bacillati</taxon>
        <taxon>Bacillota</taxon>
        <taxon>Clostridia</taxon>
        <taxon>Lachnospirales</taxon>
        <taxon>Lachnospiraceae</taxon>
        <taxon>Roseburia</taxon>
    </lineage>
</organism>
<evidence type="ECO:0000313" key="4">
    <source>
        <dbReference type="Proteomes" id="UP000095350"/>
    </source>
</evidence>
<dbReference type="RefSeq" id="WP_242863503.1">
    <property type="nucleotide sequence ID" value="NZ_CABIYH010000010.1"/>
</dbReference>
<dbReference type="EMBL" id="CYXZ01000010">
    <property type="protein sequence ID" value="CUN00967.1"/>
    <property type="molecule type" value="Genomic_DNA"/>
</dbReference>
<dbReference type="PANTHER" id="PTHR33121:SF70">
    <property type="entry name" value="SIGNALING PROTEIN YKOW"/>
    <property type="match status" value="1"/>
</dbReference>
<evidence type="ECO:0000259" key="1">
    <source>
        <dbReference type="PROSITE" id="PS50883"/>
    </source>
</evidence>
<dbReference type="InterPro" id="IPR043128">
    <property type="entry name" value="Rev_trsase/Diguanyl_cyclase"/>
</dbReference>
<dbReference type="InterPro" id="IPR000160">
    <property type="entry name" value="GGDEF_dom"/>
</dbReference>
<evidence type="ECO:0000259" key="2">
    <source>
        <dbReference type="PROSITE" id="PS50887"/>
    </source>
</evidence>
<dbReference type="Pfam" id="PF08447">
    <property type="entry name" value="PAS_3"/>
    <property type="match status" value="1"/>
</dbReference>
<dbReference type="SUPFAM" id="SSF55073">
    <property type="entry name" value="Nucleotide cyclase"/>
    <property type="match status" value="1"/>
</dbReference>
<dbReference type="STRING" id="166486.ERS852572_01489"/>
<dbReference type="NCBIfam" id="TIGR00254">
    <property type="entry name" value="GGDEF"/>
    <property type="match status" value="1"/>
</dbReference>
<dbReference type="SMART" id="SM00267">
    <property type="entry name" value="GGDEF"/>
    <property type="match status" value="1"/>
</dbReference>
<dbReference type="InterPro" id="IPR029787">
    <property type="entry name" value="Nucleotide_cyclase"/>
</dbReference>
<dbReference type="CDD" id="cd01948">
    <property type="entry name" value="EAL"/>
    <property type="match status" value="1"/>
</dbReference>
<accession>A0A173TG24</accession>
<dbReference type="Gene3D" id="3.30.70.270">
    <property type="match status" value="1"/>
</dbReference>